<keyword evidence="5 9" id="KW-0997">Cell inner membrane</keyword>
<evidence type="ECO:0000256" key="4">
    <source>
        <dbReference type="ARBA" id="ARBA00022475"/>
    </source>
</evidence>
<keyword evidence="14" id="KW-1185">Reference proteome</keyword>
<dbReference type="EMBL" id="BSPQ01000013">
    <property type="protein sequence ID" value="GLS91705.1"/>
    <property type="molecule type" value="Genomic_DNA"/>
</dbReference>
<dbReference type="SUPFAM" id="SSF111369">
    <property type="entry name" value="HlyD-like secretion proteins"/>
    <property type="match status" value="1"/>
</dbReference>
<dbReference type="NCBIfam" id="TIGR01843">
    <property type="entry name" value="type_I_hlyD"/>
    <property type="match status" value="1"/>
</dbReference>
<feature type="coiled-coil region" evidence="10">
    <location>
        <begin position="173"/>
        <end position="214"/>
    </location>
</feature>
<comment type="similarity">
    <text evidence="2 9">Belongs to the membrane fusion protein (MFP) (TC 8.A.1) family.</text>
</comment>
<dbReference type="Proteomes" id="UP001157353">
    <property type="component" value="Unassembled WGS sequence"/>
</dbReference>
<gene>
    <name evidence="13" type="primary">aggB</name>
    <name evidence="13" type="ORF">GCM10007916_27740</name>
</gene>
<evidence type="ECO:0000256" key="1">
    <source>
        <dbReference type="ARBA" id="ARBA00004377"/>
    </source>
</evidence>
<dbReference type="Pfam" id="PF26002">
    <property type="entry name" value="Beta-barrel_AprE"/>
    <property type="match status" value="1"/>
</dbReference>
<dbReference type="Gene3D" id="2.40.50.100">
    <property type="match status" value="1"/>
</dbReference>
<evidence type="ECO:0000313" key="14">
    <source>
        <dbReference type="Proteomes" id="UP001157353"/>
    </source>
</evidence>
<keyword evidence="4 9" id="KW-1003">Cell membrane</keyword>
<evidence type="ECO:0000256" key="8">
    <source>
        <dbReference type="ARBA" id="ARBA00023136"/>
    </source>
</evidence>
<comment type="subcellular location">
    <subcellularLocation>
        <location evidence="1 9">Cell inner membrane</location>
        <topology evidence="1 9">Single-pass membrane protein</topology>
    </subcellularLocation>
</comment>
<evidence type="ECO:0000259" key="12">
    <source>
        <dbReference type="Pfam" id="PF26002"/>
    </source>
</evidence>
<accession>A0ABQ6E308</accession>
<keyword evidence="6 9" id="KW-0812">Transmembrane</keyword>
<comment type="caution">
    <text evidence="13">The sequence shown here is derived from an EMBL/GenBank/DDBJ whole genome shotgun (WGS) entry which is preliminary data.</text>
</comment>
<dbReference type="PRINTS" id="PR01490">
    <property type="entry name" value="RTXTOXIND"/>
</dbReference>
<name>A0ABQ6E308_9GAMM</name>
<dbReference type="PANTHER" id="PTHR30386">
    <property type="entry name" value="MEMBRANE FUSION SUBUNIT OF EMRAB-TOLC MULTIDRUG EFFLUX PUMP"/>
    <property type="match status" value="1"/>
</dbReference>
<sequence length="457" mass="51651">MKVSKEDLEMADDVYGAILTQTPTVHRLTIWALLALFICFMVWAYFAELDRVTRGEGKVIPSSQVQIIQSLDGGILQELYVTEGMQVTKGQLIARIDDTRFRSDMAQQTQEVDALRANIIRLRAELSDVLVADVAEWQLQVKIKKEVLVFPDDLQTTSPELVARNQDEYTTRINNLENQVAIQGQQIKQREQEVKEISSKINTLRSSLNFANRELKLTIPLAKKRIVPEVELLKLQRSVNDIKGELNALRLLKPKVQSSYEEAILKRREAVLKYRTEARAQLNELQSKFSRLSEAQVGVKDKVSKALITSPVVGTVKTLHITTLGGVVKPGEVLLEIVPSEDKLLVEAKIIPKDIAFIHVGLPAMVKVTAYDFTRYGGLEGIVEHISADTTQDEEGNSFYIIRVRTTESSMHSRDKQDMPIIPGMMTTVDVIISKRTILEYILNPILRAKEMALREY</sequence>
<evidence type="ECO:0000256" key="5">
    <source>
        <dbReference type="ARBA" id="ARBA00022519"/>
    </source>
</evidence>
<evidence type="ECO:0000256" key="7">
    <source>
        <dbReference type="ARBA" id="ARBA00022989"/>
    </source>
</evidence>
<evidence type="ECO:0000313" key="13">
    <source>
        <dbReference type="EMBL" id="GLS91705.1"/>
    </source>
</evidence>
<evidence type="ECO:0000256" key="2">
    <source>
        <dbReference type="ARBA" id="ARBA00009477"/>
    </source>
</evidence>
<dbReference type="InterPro" id="IPR050739">
    <property type="entry name" value="MFP"/>
</dbReference>
<dbReference type="InterPro" id="IPR058781">
    <property type="entry name" value="HH_AprE-like"/>
</dbReference>
<dbReference type="Gene3D" id="2.40.30.170">
    <property type="match status" value="1"/>
</dbReference>
<feature type="transmembrane region" description="Helical" evidence="9">
    <location>
        <begin position="28"/>
        <end position="46"/>
    </location>
</feature>
<dbReference type="RefSeq" id="WP_284204809.1">
    <property type="nucleotide sequence ID" value="NZ_BSPQ01000013.1"/>
</dbReference>
<protein>
    <recommendedName>
        <fullName evidence="9">Membrane fusion protein (MFP) family protein</fullName>
    </recommendedName>
</protein>
<evidence type="ECO:0000259" key="11">
    <source>
        <dbReference type="Pfam" id="PF25994"/>
    </source>
</evidence>
<dbReference type="Pfam" id="PF25994">
    <property type="entry name" value="HH_AprE"/>
    <property type="match status" value="1"/>
</dbReference>
<keyword evidence="8 9" id="KW-0472">Membrane</keyword>
<keyword evidence="7 9" id="KW-1133">Transmembrane helix</keyword>
<reference evidence="14" key="1">
    <citation type="journal article" date="2019" name="Int. J. Syst. Evol. Microbiol.">
        <title>The Global Catalogue of Microorganisms (GCM) 10K type strain sequencing project: providing services to taxonomists for standard genome sequencing and annotation.</title>
        <authorList>
            <consortium name="The Broad Institute Genomics Platform"/>
            <consortium name="The Broad Institute Genome Sequencing Center for Infectious Disease"/>
            <person name="Wu L."/>
            <person name="Ma J."/>
        </authorList>
    </citation>
    <scope>NUCLEOTIDE SEQUENCE [LARGE SCALE GENOMIC DNA]</scope>
    <source>
        <strain evidence="14">NBRC 103166</strain>
    </source>
</reference>
<organism evidence="13 14">
    <name type="scientific">Psychromonas marina</name>
    <dbReference type="NCBI Taxonomy" id="88364"/>
    <lineage>
        <taxon>Bacteria</taxon>
        <taxon>Pseudomonadati</taxon>
        <taxon>Pseudomonadota</taxon>
        <taxon>Gammaproteobacteria</taxon>
        <taxon>Alteromonadales</taxon>
        <taxon>Psychromonadaceae</taxon>
        <taxon>Psychromonas</taxon>
    </lineage>
</organism>
<keyword evidence="10" id="KW-0175">Coiled coil</keyword>
<dbReference type="InterPro" id="IPR058982">
    <property type="entry name" value="Beta-barrel_AprE"/>
</dbReference>
<evidence type="ECO:0000256" key="10">
    <source>
        <dbReference type="SAM" id="Coils"/>
    </source>
</evidence>
<feature type="domain" description="AprE-like beta-barrel" evidence="12">
    <location>
        <begin position="344"/>
        <end position="432"/>
    </location>
</feature>
<evidence type="ECO:0000256" key="9">
    <source>
        <dbReference type="RuleBase" id="RU365093"/>
    </source>
</evidence>
<evidence type="ECO:0000256" key="6">
    <source>
        <dbReference type="ARBA" id="ARBA00022692"/>
    </source>
</evidence>
<dbReference type="InterPro" id="IPR010129">
    <property type="entry name" value="T1SS_HlyD"/>
</dbReference>
<feature type="domain" description="AprE-like long alpha-helical hairpin" evidence="11">
    <location>
        <begin position="102"/>
        <end position="301"/>
    </location>
</feature>
<proteinExistence type="inferred from homology"/>
<evidence type="ECO:0000256" key="3">
    <source>
        <dbReference type="ARBA" id="ARBA00022448"/>
    </source>
</evidence>
<keyword evidence="3 9" id="KW-0813">Transport</keyword>
<dbReference type="PANTHER" id="PTHR30386:SF26">
    <property type="entry name" value="TRANSPORT PROTEIN COMB"/>
    <property type="match status" value="1"/>
</dbReference>